<proteinExistence type="predicted"/>
<feature type="compositionally biased region" description="Basic and acidic residues" evidence="1">
    <location>
        <begin position="112"/>
        <end position="129"/>
    </location>
</feature>
<protein>
    <recommendedName>
        <fullName evidence="4">Porin domain-containing protein</fullName>
    </recommendedName>
</protein>
<reference evidence="2 3" key="1">
    <citation type="submission" date="2023-01" db="EMBL/GenBank/DDBJ databases">
        <title>Novel species of the genus Asticcacaulis isolated from rivers.</title>
        <authorList>
            <person name="Lu H."/>
        </authorList>
    </citation>
    <scope>NUCLEOTIDE SEQUENCE [LARGE SCALE GENOMIC DNA]</scope>
    <source>
        <strain evidence="2 3">BYS171W</strain>
    </source>
</reference>
<organism evidence="2 3">
    <name type="scientific">Asticcacaulis aquaticus</name>
    <dbReference type="NCBI Taxonomy" id="2984212"/>
    <lineage>
        <taxon>Bacteria</taxon>
        <taxon>Pseudomonadati</taxon>
        <taxon>Pseudomonadota</taxon>
        <taxon>Alphaproteobacteria</taxon>
        <taxon>Caulobacterales</taxon>
        <taxon>Caulobacteraceae</taxon>
        <taxon>Asticcacaulis</taxon>
    </lineage>
</organism>
<evidence type="ECO:0000313" key="2">
    <source>
        <dbReference type="EMBL" id="MDC7683036.1"/>
    </source>
</evidence>
<dbReference type="Proteomes" id="UP001214854">
    <property type="component" value="Unassembled WGS sequence"/>
</dbReference>
<evidence type="ECO:0008006" key="4">
    <source>
        <dbReference type="Google" id="ProtNLM"/>
    </source>
</evidence>
<feature type="region of interest" description="Disordered" evidence="1">
    <location>
        <begin position="100"/>
        <end position="129"/>
    </location>
</feature>
<evidence type="ECO:0000313" key="3">
    <source>
        <dbReference type="Proteomes" id="UP001214854"/>
    </source>
</evidence>
<sequence length="129" mass="13897">MTVLAIAASTAPAFALNQQTVKGKTSEASAPVSLTGVSVDSQVNANKQQSKVYQWSLKGRWGLKLGVNEDEARPSGWNDVDAGAFYKITPSVRVGGSVGFGEKTKALQPRDPAQEKDQPRVRLETTFKF</sequence>
<comment type="caution">
    <text evidence="2">The sequence shown here is derived from an EMBL/GenBank/DDBJ whole genome shotgun (WGS) entry which is preliminary data.</text>
</comment>
<gene>
    <name evidence="2" type="ORF">PQU92_07095</name>
</gene>
<keyword evidence="3" id="KW-1185">Reference proteome</keyword>
<dbReference type="EMBL" id="JAQQKX010000004">
    <property type="protein sequence ID" value="MDC7683036.1"/>
    <property type="molecule type" value="Genomic_DNA"/>
</dbReference>
<dbReference type="InterPro" id="IPR048887">
    <property type="entry name" value="NtrZ-like"/>
</dbReference>
<accession>A0ABT5HSK5</accession>
<dbReference type="RefSeq" id="WP_272747518.1">
    <property type="nucleotide sequence ID" value="NZ_JAQQKX010000004.1"/>
</dbReference>
<dbReference type="Pfam" id="PF20841">
    <property type="entry name" value="NtrZ"/>
    <property type="match status" value="1"/>
</dbReference>
<evidence type="ECO:0000256" key="1">
    <source>
        <dbReference type="SAM" id="MobiDB-lite"/>
    </source>
</evidence>
<name>A0ABT5HSK5_9CAUL</name>